<dbReference type="Proteomes" id="UP000246115">
    <property type="component" value="Chromosome"/>
</dbReference>
<name>A0A372KJR6_9STRE</name>
<accession>A0A372KJR6</accession>
<dbReference type="EMBL" id="QVQY01000034">
    <property type="protein sequence ID" value="RFU50281.1"/>
    <property type="molecule type" value="Genomic_DNA"/>
</dbReference>
<dbReference type="KEGG" id="schj:DDV21_000035"/>
<dbReference type="EMBL" id="CP031733">
    <property type="protein sequence ID" value="AXQ77608.1"/>
    <property type="molecule type" value="Genomic_DNA"/>
</dbReference>
<evidence type="ECO:0000313" key="5">
    <source>
        <dbReference type="Proteomes" id="UP000246115"/>
    </source>
</evidence>
<organism evidence="4 6">
    <name type="scientific">Streptococcus chenjunshii</name>
    <dbReference type="NCBI Taxonomy" id="2173853"/>
    <lineage>
        <taxon>Bacteria</taxon>
        <taxon>Bacillati</taxon>
        <taxon>Bacillota</taxon>
        <taxon>Bacilli</taxon>
        <taxon>Lactobacillales</taxon>
        <taxon>Streptococcaceae</taxon>
        <taxon>Streptococcus</taxon>
    </lineage>
</organism>
<evidence type="ECO:0000313" key="4">
    <source>
        <dbReference type="EMBL" id="RFU52493.1"/>
    </source>
</evidence>
<reference evidence="5" key="3">
    <citation type="submission" date="2018-08" db="EMBL/GenBank/DDBJ databases">
        <title>Streptococcus chenjunshii sp. nov., isolated from stools sample of the Tibetan antelope in the Qinghai-Tibet plateau, China.</title>
        <authorList>
            <person name="Tian Z."/>
        </authorList>
    </citation>
    <scope>NUCLEOTIDE SEQUENCE [LARGE SCALE GENOMIC DNA]</scope>
    <source>
        <strain evidence="5">Z15</strain>
    </source>
</reference>
<dbReference type="OrthoDB" id="2057367at2"/>
<reference evidence="2" key="4">
    <citation type="journal article" date="2019" name="Int. J. Syst. Evol. Microbiol.">
        <title>Streptococcus chenjunshii sp. nov. isolated from feces of Tibetan antelopes.</title>
        <authorList>
            <person name="Tian Z."/>
            <person name="Lu S."/>
            <person name="Jin D."/>
            <person name="Yang J."/>
            <person name="Pu J."/>
            <person name="Lai X.H."/>
            <person name="Bai X.N."/>
            <person name="Wu X.M."/>
            <person name="Li J."/>
            <person name="Wang S."/>
            <person name="Xu J."/>
        </authorList>
    </citation>
    <scope>NUCLEOTIDE SEQUENCE</scope>
    <source>
        <strain evidence="2">Z15</strain>
    </source>
</reference>
<evidence type="ECO:0000256" key="1">
    <source>
        <dbReference type="SAM" id="Phobius"/>
    </source>
</evidence>
<accession>A0A346N9B3</accession>
<keyword evidence="1" id="KW-1133">Transmembrane helix</keyword>
<sequence>MSDYVNKQIQKQHYLIVFYLLAILIYIAFFAWREKIFMLGFLISTLFALFYQIRFWFKIKKSLKLNGLVQKG</sequence>
<dbReference type="Proteomes" id="UP000262901">
    <property type="component" value="Unassembled WGS sequence"/>
</dbReference>
<protein>
    <submittedName>
        <fullName evidence="4">Uncharacterized protein</fullName>
    </submittedName>
</protein>
<dbReference type="Proteomes" id="UP000264056">
    <property type="component" value="Unassembled WGS sequence"/>
</dbReference>
<feature type="transmembrane region" description="Helical" evidence="1">
    <location>
        <begin position="12"/>
        <end position="30"/>
    </location>
</feature>
<keyword evidence="7" id="KW-1185">Reference proteome</keyword>
<evidence type="ECO:0000313" key="2">
    <source>
        <dbReference type="EMBL" id="AXQ77608.1"/>
    </source>
</evidence>
<evidence type="ECO:0000313" key="6">
    <source>
        <dbReference type="Proteomes" id="UP000262901"/>
    </source>
</evidence>
<evidence type="ECO:0000313" key="7">
    <source>
        <dbReference type="Proteomes" id="UP000264056"/>
    </source>
</evidence>
<dbReference type="RefSeq" id="WP_116878850.1">
    <property type="nucleotide sequence ID" value="NZ_CP031733.1"/>
</dbReference>
<dbReference type="AlphaFoldDB" id="A0A372KJR6"/>
<feature type="transmembrane region" description="Helical" evidence="1">
    <location>
        <begin position="36"/>
        <end position="57"/>
    </location>
</feature>
<reference evidence="3 7" key="1">
    <citation type="submission" date="2018-08" db="EMBL/GenBank/DDBJ databases">
        <title>Draft genome of Streptococcus sp .nov. Z2.</title>
        <authorList>
            <person name="Tian Z."/>
        </authorList>
    </citation>
    <scope>NUCLEOTIDE SEQUENCE [LARGE SCALE GENOMIC DNA]</scope>
    <source>
        <strain evidence="3 7">Z2</strain>
    </source>
</reference>
<keyword evidence="1" id="KW-0812">Transmembrane</keyword>
<evidence type="ECO:0000313" key="3">
    <source>
        <dbReference type="EMBL" id="RFU50281.1"/>
    </source>
</evidence>
<proteinExistence type="predicted"/>
<keyword evidence="1" id="KW-0472">Membrane</keyword>
<reference evidence="4 6" key="2">
    <citation type="submission" date="2018-08" db="EMBL/GenBank/DDBJ databases">
        <title>Draft genome of Streptococcus sp. nov. Z1.</title>
        <authorList>
            <person name="Tian Z."/>
        </authorList>
    </citation>
    <scope>NUCLEOTIDE SEQUENCE [LARGE SCALE GENOMIC DNA]</scope>
    <source>
        <strain evidence="4">Z1</strain>
        <strain evidence="6">Z1(2018)</strain>
    </source>
</reference>
<dbReference type="EMBL" id="QVQZ01000031">
    <property type="protein sequence ID" value="RFU52493.1"/>
    <property type="molecule type" value="Genomic_DNA"/>
</dbReference>
<gene>
    <name evidence="2" type="ORF">DDV21_000035</name>
    <name evidence="3" type="ORF">DDV22_09500</name>
    <name evidence="4" type="ORF">DDV23_09415</name>
</gene>